<dbReference type="PANTHER" id="PTHR35149:SF1">
    <property type="entry name" value="DUF5655 DOMAIN-CONTAINING PROTEIN"/>
    <property type="match status" value="1"/>
</dbReference>
<sequence>MSKNIISDGKSISDLLTDSSIEKFVIPEFQRKYVWTSKNAQELFDDIHNSFSLQFSEEIKKFLEPNKTSSDGFTRHIKDSLKNFDGYFIGAIIYYGESHDRYLIDGQQRFTTINLLLKAILEHITDTRLKVNITDCITVEDNIPKLESRAIFDEEAIVLNKIISSTDKEFIPAKEDKGSIIENNLYYENYRLFVDSIKDIIDELTTKYEDLYKVGVTQEELKELYFNMLGKYIIDKVVMIPIGARDLDSSLIIFQTINNRGIALTKSDIYKSQIYNRIKNDEAECKYFIDEWNKLEKELDALNCDFSMQDLFSLYLSYCKGQHDIKDDNTKSVEERLLRTNPPTWINSKASHIIDIFKVLLVPLKVAFNKDSGLDTDSREDWEIRTFTSKKMLDILSCFDAKGWMHSVCTFYARYHYDSVAHKIIVLKDNNEMKNFRVGFERLLKKIICMQFGIALTDVTVSRLKSQTNLLNSRLFREDNFKDANYEFTFAEKGASSNAKKYNLFSLEVMRNNIQIPNKIKSLTSPLLYLLAYVNNGQDGLLPVGKLEIEHIKPQASFKYNEDPQQKDLCNNLGNLTLLEKEYNASAGNNKFSDKKVIFEKSSISMNQDLLKETEFEDQQIKKRTEELSDLFIKTLSEWSPEIFQK</sequence>
<dbReference type="PANTHER" id="PTHR35149">
    <property type="entry name" value="SLL5132 PROTEIN"/>
    <property type="match status" value="1"/>
</dbReference>
<keyword evidence="4" id="KW-1185">Reference proteome</keyword>
<dbReference type="InterPro" id="IPR011089">
    <property type="entry name" value="GmrSD_C"/>
</dbReference>
<organism evidence="3 4">
    <name type="scientific">Psittacicella hinzii</name>
    <dbReference type="NCBI Taxonomy" id="2028575"/>
    <lineage>
        <taxon>Bacteria</taxon>
        <taxon>Pseudomonadati</taxon>
        <taxon>Pseudomonadota</taxon>
        <taxon>Gammaproteobacteria</taxon>
        <taxon>Pasteurellales</taxon>
        <taxon>Psittacicellaceae</taxon>
        <taxon>Psittacicella</taxon>
    </lineage>
</organism>
<dbReference type="AlphaFoldDB" id="A0A3A1Y155"/>
<dbReference type="RefSeq" id="WP_119525689.1">
    <property type="nucleotide sequence ID" value="NZ_NRHC01000116.1"/>
</dbReference>
<dbReference type="Pfam" id="PF07510">
    <property type="entry name" value="GmrSD_C"/>
    <property type="match status" value="1"/>
</dbReference>
<protein>
    <recommendedName>
        <fullName evidence="5">DUF262 domain-containing protein</fullName>
    </recommendedName>
</protein>
<name>A0A3A1Y155_9GAMM</name>
<proteinExistence type="predicted"/>
<dbReference type="Pfam" id="PF03235">
    <property type="entry name" value="GmrSD_N"/>
    <property type="match status" value="1"/>
</dbReference>
<dbReference type="OrthoDB" id="9798761at2"/>
<evidence type="ECO:0000313" key="4">
    <source>
        <dbReference type="Proteomes" id="UP000265691"/>
    </source>
</evidence>
<reference evidence="3 4" key="1">
    <citation type="submission" date="2017-08" db="EMBL/GenBank/DDBJ databases">
        <title>Reclassification of Bisgaard taxon 37 and 44.</title>
        <authorList>
            <person name="Christensen H."/>
        </authorList>
    </citation>
    <scope>NUCLEOTIDE SEQUENCE [LARGE SCALE GENOMIC DNA]</scope>
    <source>
        <strain evidence="3 4">B96_3</strain>
    </source>
</reference>
<dbReference type="InterPro" id="IPR004919">
    <property type="entry name" value="GmrSD_N"/>
</dbReference>
<evidence type="ECO:0000259" key="2">
    <source>
        <dbReference type="Pfam" id="PF07510"/>
    </source>
</evidence>
<evidence type="ECO:0000259" key="1">
    <source>
        <dbReference type="Pfam" id="PF03235"/>
    </source>
</evidence>
<dbReference type="Proteomes" id="UP000265691">
    <property type="component" value="Unassembled WGS sequence"/>
</dbReference>
<gene>
    <name evidence="3" type="ORF">CKF54_07245</name>
</gene>
<evidence type="ECO:0008006" key="5">
    <source>
        <dbReference type="Google" id="ProtNLM"/>
    </source>
</evidence>
<dbReference type="EMBL" id="NRHC01000116">
    <property type="protein sequence ID" value="RIY31191.1"/>
    <property type="molecule type" value="Genomic_DNA"/>
</dbReference>
<feature type="domain" description="GmrSD restriction endonucleases C-terminal" evidence="2">
    <location>
        <begin position="477"/>
        <end position="630"/>
    </location>
</feature>
<comment type="caution">
    <text evidence="3">The sequence shown here is derived from an EMBL/GenBank/DDBJ whole genome shotgun (WGS) entry which is preliminary data.</text>
</comment>
<feature type="domain" description="GmrSD restriction endonucleases N-terminal" evidence="1">
    <location>
        <begin position="12"/>
        <end position="274"/>
    </location>
</feature>
<accession>A0A3A1Y155</accession>
<evidence type="ECO:0000313" key="3">
    <source>
        <dbReference type="EMBL" id="RIY31191.1"/>
    </source>
</evidence>